<dbReference type="InterPro" id="IPR039752">
    <property type="entry name" value="F-box_only"/>
</dbReference>
<dbReference type="GO" id="GO:0061630">
    <property type="term" value="F:ubiquitin protein ligase activity"/>
    <property type="evidence" value="ECO:0007669"/>
    <property type="project" value="TreeGrafter"/>
</dbReference>
<dbReference type="FunFam" id="2.60.120.260:FF:000012">
    <property type="entry name" value="F-box only protein 2"/>
    <property type="match status" value="1"/>
</dbReference>
<feature type="domain" description="FBA" evidence="1">
    <location>
        <begin position="1"/>
        <end position="167"/>
    </location>
</feature>
<dbReference type="PANTHER" id="PTHR12125">
    <property type="entry name" value="F-BOX ONLY PROTEIN 6-LIKE PROTEIN"/>
    <property type="match status" value="1"/>
</dbReference>
<evidence type="ECO:0000313" key="3">
    <source>
        <dbReference type="Proteomes" id="UP000287033"/>
    </source>
</evidence>
<dbReference type="STRING" id="137246.A0A401RSG2"/>
<dbReference type="GO" id="GO:0005737">
    <property type="term" value="C:cytoplasm"/>
    <property type="evidence" value="ECO:0007669"/>
    <property type="project" value="TreeGrafter"/>
</dbReference>
<dbReference type="GO" id="GO:0019005">
    <property type="term" value="C:SCF ubiquitin ligase complex"/>
    <property type="evidence" value="ECO:0007669"/>
    <property type="project" value="TreeGrafter"/>
</dbReference>
<dbReference type="SMART" id="SM01198">
    <property type="entry name" value="FBA"/>
    <property type="match status" value="1"/>
</dbReference>
<organism evidence="2 3">
    <name type="scientific">Chiloscyllium punctatum</name>
    <name type="common">Brownbanded bambooshark</name>
    <name type="synonym">Hemiscyllium punctatum</name>
    <dbReference type="NCBI Taxonomy" id="137246"/>
    <lineage>
        <taxon>Eukaryota</taxon>
        <taxon>Metazoa</taxon>
        <taxon>Chordata</taxon>
        <taxon>Craniata</taxon>
        <taxon>Vertebrata</taxon>
        <taxon>Chondrichthyes</taxon>
        <taxon>Elasmobranchii</taxon>
        <taxon>Galeomorphii</taxon>
        <taxon>Galeoidea</taxon>
        <taxon>Orectolobiformes</taxon>
        <taxon>Hemiscylliidae</taxon>
        <taxon>Chiloscyllium</taxon>
    </lineage>
</organism>
<name>A0A401RSG2_CHIPU</name>
<keyword evidence="3" id="KW-1185">Reference proteome</keyword>
<evidence type="ECO:0000259" key="1">
    <source>
        <dbReference type="PROSITE" id="PS51114"/>
    </source>
</evidence>
<dbReference type="GO" id="GO:0036503">
    <property type="term" value="P:ERAD pathway"/>
    <property type="evidence" value="ECO:0007669"/>
    <property type="project" value="TreeGrafter"/>
</dbReference>
<dbReference type="Gene3D" id="2.60.120.260">
    <property type="entry name" value="Galactose-binding domain-like"/>
    <property type="match status" value="1"/>
</dbReference>
<dbReference type="OrthoDB" id="1107553at2759"/>
<reference evidence="2 3" key="1">
    <citation type="journal article" date="2018" name="Nat. Ecol. Evol.">
        <title>Shark genomes provide insights into elasmobranch evolution and the origin of vertebrates.</title>
        <authorList>
            <person name="Hara Y"/>
            <person name="Yamaguchi K"/>
            <person name="Onimaru K"/>
            <person name="Kadota M"/>
            <person name="Koyanagi M"/>
            <person name="Keeley SD"/>
            <person name="Tatsumi K"/>
            <person name="Tanaka K"/>
            <person name="Motone F"/>
            <person name="Kageyama Y"/>
            <person name="Nozu R"/>
            <person name="Adachi N"/>
            <person name="Nishimura O"/>
            <person name="Nakagawa R"/>
            <person name="Tanegashima C"/>
            <person name="Kiyatake I"/>
            <person name="Matsumoto R"/>
            <person name="Murakumo K"/>
            <person name="Nishida K"/>
            <person name="Terakita A"/>
            <person name="Kuratani S"/>
            <person name="Sato K"/>
            <person name="Hyodo S Kuraku.S."/>
        </authorList>
    </citation>
    <scope>NUCLEOTIDE SEQUENCE [LARGE SCALE GENOMIC DNA]</scope>
</reference>
<comment type="caution">
    <text evidence="2">The sequence shown here is derived from an EMBL/GenBank/DDBJ whole genome shotgun (WGS) entry which is preliminary data.</text>
</comment>
<sequence>MESEEFAFWELTSNGGDRWEVEDLPGGFGKPFPNPEIQKYFVTSYGWCEKSQLINLISEGFEAGILDNIQPPITLRDWYAGRHDCGFEYEPHVELLSEDMSKIQEYKTDKIRGPQWNDAEWREVSNTFTNYGSGVRYVMFTHGGKDSKWWAGWYGARVTNSSVTIEQ</sequence>
<dbReference type="GO" id="GO:0031146">
    <property type="term" value="P:SCF-dependent proteasomal ubiquitin-dependent protein catabolic process"/>
    <property type="evidence" value="ECO:0007669"/>
    <property type="project" value="TreeGrafter"/>
</dbReference>
<dbReference type="GO" id="GO:0006516">
    <property type="term" value="P:glycoprotein catabolic process"/>
    <property type="evidence" value="ECO:0007669"/>
    <property type="project" value="TreeGrafter"/>
</dbReference>
<accession>A0A401RSG2</accession>
<dbReference type="AlphaFoldDB" id="A0A401RSG2"/>
<dbReference type="Proteomes" id="UP000287033">
    <property type="component" value="Unassembled WGS sequence"/>
</dbReference>
<protein>
    <recommendedName>
        <fullName evidence="1">FBA domain-containing protein</fullName>
    </recommendedName>
</protein>
<proteinExistence type="predicted"/>
<evidence type="ECO:0000313" key="2">
    <source>
        <dbReference type="EMBL" id="GCC21068.1"/>
    </source>
</evidence>
<dbReference type="InterPro" id="IPR008979">
    <property type="entry name" value="Galactose-bd-like_sf"/>
</dbReference>
<dbReference type="EMBL" id="BEZZ01002039">
    <property type="protein sequence ID" value="GCC21068.1"/>
    <property type="molecule type" value="Genomic_DNA"/>
</dbReference>
<dbReference type="InterPro" id="IPR007397">
    <property type="entry name" value="F-box-assoc_dom"/>
</dbReference>
<dbReference type="PANTHER" id="PTHR12125:SF5">
    <property type="entry name" value="F-BOX DOMAIN-CONTAINING PROTEIN"/>
    <property type="match status" value="1"/>
</dbReference>
<dbReference type="Pfam" id="PF04300">
    <property type="entry name" value="FBA"/>
    <property type="match status" value="1"/>
</dbReference>
<dbReference type="SUPFAM" id="SSF49785">
    <property type="entry name" value="Galactose-binding domain-like"/>
    <property type="match status" value="1"/>
</dbReference>
<gene>
    <name evidence="2" type="ORF">chiPu_0019535</name>
</gene>
<dbReference type="PROSITE" id="PS51114">
    <property type="entry name" value="FBA"/>
    <property type="match status" value="1"/>
</dbReference>
<dbReference type="OMA" id="HWITNQM"/>